<protein>
    <submittedName>
        <fullName evidence="1">2460_t:CDS:1</fullName>
    </submittedName>
</protein>
<feature type="non-terminal residue" evidence="1">
    <location>
        <position position="1"/>
    </location>
</feature>
<sequence>IANRHPGYHELSKRFLCPEWQQINLQKIQYNSQTGLYTVPSASTNKFYIVDTSIGTCTCPVALGRAPCKHQAAVAVKYHAWSFDYIPALSLDDCVKYNYIACGTIVEDPTFFASLRASNNEW</sequence>
<keyword evidence="2" id="KW-1185">Reference proteome</keyword>
<name>A0ACA9QGU8_9GLOM</name>
<organism evidence="1 2">
    <name type="scientific">Dentiscutata heterogama</name>
    <dbReference type="NCBI Taxonomy" id="1316150"/>
    <lineage>
        <taxon>Eukaryota</taxon>
        <taxon>Fungi</taxon>
        <taxon>Fungi incertae sedis</taxon>
        <taxon>Mucoromycota</taxon>
        <taxon>Glomeromycotina</taxon>
        <taxon>Glomeromycetes</taxon>
        <taxon>Diversisporales</taxon>
        <taxon>Gigasporaceae</taxon>
        <taxon>Dentiscutata</taxon>
    </lineage>
</organism>
<evidence type="ECO:0000313" key="2">
    <source>
        <dbReference type="Proteomes" id="UP000789702"/>
    </source>
</evidence>
<accession>A0ACA9QGU8</accession>
<dbReference type="Proteomes" id="UP000789702">
    <property type="component" value="Unassembled WGS sequence"/>
</dbReference>
<evidence type="ECO:0000313" key="1">
    <source>
        <dbReference type="EMBL" id="CAG8744743.1"/>
    </source>
</evidence>
<feature type="non-terminal residue" evidence="1">
    <location>
        <position position="122"/>
    </location>
</feature>
<proteinExistence type="predicted"/>
<gene>
    <name evidence="1" type="ORF">DHETER_LOCUS14275</name>
</gene>
<comment type="caution">
    <text evidence="1">The sequence shown here is derived from an EMBL/GenBank/DDBJ whole genome shotgun (WGS) entry which is preliminary data.</text>
</comment>
<reference evidence="1" key="1">
    <citation type="submission" date="2021-06" db="EMBL/GenBank/DDBJ databases">
        <authorList>
            <person name="Kallberg Y."/>
            <person name="Tangrot J."/>
            <person name="Rosling A."/>
        </authorList>
    </citation>
    <scope>NUCLEOTIDE SEQUENCE</scope>
    <source>
        <strain evidence="1">IL203A</strain>
    </source>
</reference>
<dbReference type="EMBL" id="CAJVPU010042944">
    <property type="protein sequence ID" value="CAG8744743.1"/>
    <property type="molecule type" value="Genomic_DNA"/>
</dbReference>